<feature type="domain" description="GLUG" evidence="1">
    <location>
        <begin position="4"/>
        <end position="27"/>
    </location>
</feature>
<gene>
    <name evidence="2" type="ORF">S12H4_32675</name>
</gene>
<feature type="non-terminal residue" evidence="2">
    <location>
        <position position="1"/>
    </location>
</feature>
<dbReference type="AlphaFoldDB" id="X1TXI6"/>
<dbReference type="InterPro" id="IPR011493">
    <property type="entry name" value="GLUG"/>
</dbReference>
<comment type="caution">
    <text evidence="2">The sequence shown here is derived from an EMBL/GenBank/DDBJ whole genome shotgun (WGS) entry which is preliminary data.</text>
</comment>
<accession>X1TXI6</accession>
<proteinExistence type="predicted"/>
<dbReference type="Pfam" id="PF07581">
    <property type="entry name" value="Glug"/>
    <property type="match status" value="3"/>
</dbReference>
<name>X1TXI6_9ZZZZ</name>
<dbReference type="EMBL" id="BARW01019178">
    <property type="protein sequence ID" value="GAI92300.1"/>
    <property type="molecule type" value="Genomic_DNA"/>
</dbReference>
<evidence type="ECO:0000313" key="2">
    <source>
        <dbReference type="EMBL" id="GAI92300.1"/>
    </source>
</evidence>
<evidence type="ECO:0000259" key="1">
    <source>
        <dbReference type="Pfam" id="PF07581"/>
    </source>
</evidence>
<organism evidence="2">
    <name type="scientific">marine sediment metagenome</name>
    <dbReference type="NCBI Taxonomy" id="412755"/>
    <lineage>
        <taxon>unclassified sequences</taxon>
        <taxon>metagenomes</taxon>
        <taxon>ecological metagenomes</taxon>
    </lineage>
</organism>
<sequence length="275" mass="28826">EGDENVGGLVGRNYNGIIANCYSMANISGEYTVGGLVGDNDGTIANCYSSGSASGDWLIGGLVGENWYGTITNCYSTGSVSGNSAVGGLVGSGGKVVNSFWDTQTSGQTSSDGGTGKTTAQMQTASTFVGWGYDPVWTIDEQNDYPRLWWENAPGEPITIQLLLGGGTGTQADPYLIYTSEQLNMIGLFPCLLDKHFKLMADIDLSSFTGISFNITGTESTPFTGVFDGNGHTISNFSYTSIGTSYTGLFAYVSGENAVIKDLGLINPNLDAGTR</sequence>
<feature type="non-terminal residue" evidence="2">
    <location>
        <position position="275"/>
    </location>
</feature>
<feature type="domain" description="GLUG" evidence="1">
    <location>
        <begin position="57"/>
        <end position="81"/>
    </location>
</feature>
<feature type="domain" description="GLUG" evidence="1">
    <location>
        <begin position="29"/>
        <end position="52"/>
    </location>
</feature>
<reference evidence="2" key="1">
    <citation type="journal article" date="2014" name="Front. Microbiol.">
        <title>High frequency of phylogenetically diverse reductive dehalogenase-homologous genes in deep subseafloor sedimentary metagenomes.</title>
        <authorList>
            <person name="Kawai M."/>
            <person name="Futagami T."/>
            <person name="Toyoda A."/>
            <person name="Takaki Y."/>
            <person name="Nishi S."/>
            <person name="Hori S."/>
            <person name="Arai W."/>
            <person name="Tsubouchi T."/>
            <person name="Morono Y."/>
            <person name="Uchiyama I."/>
            <person name="Ito T."/>
            <person name="Fujiyama A."/>
            <person name="Inagaki F."/>
            <person name="Takami H."/>
        </authorList>
    </citation>
    <scope>NUCLEOTIDE SEQUENCE</scope>
    <source>
        <strain evidence="2">Expedition CK06-06</strain>
    </source>
</reference>
<dbReference type="Gene3D" id="2.160.20.110">
    <property type="match status" value="2"/>
</dbReference>
<protein>
    <recommendedName>
        <fullName evidence="1">GLUG domain-containing protein</fullName>
    </recommendedName>
</protein>